<dbReference type="InterPro" id="IPR050913">
    <property type="entry name" value="AP2/ERF_ERF"/>
</dbReference>
<evidence type="ECO:0000313" key="8">
    <source>
        <dbReference type="EMBL" id="KAK7387876.1"/>
    </source>
</evidence>
<reference evidence="8 9" key="1">
    <citation type="submission" date="2024-01" db="EMBL/GenBank/DDBJ databases">
        <title>The genomes of 5 underutilized Papilionoideae crops provide insights into root nodulation and disease resistanc.</title>
        <authorList>
            <person name="Jiang F."/>
        </authorList>
    </citation>
    <scope>NUCLEOTIDE SEQUENCE [LARGE SCALE GENOMIC DNA]</scope>
    <source>
        <strain evidence="8">DUOXIRENSHENG_FW03</strain>
        <tissue evidence="8">Leaves</tissue>
    </source>
</reference>
<evidence type="ECO:0000256" key="3">
    <source>
        <dbReference type="ARBA" id="ARBA00023125"/>
    </source>
</evidence>
<dbReference type="GO" id="GO:0005634">
    <property type="term" value="C:nucleus"/>
    <property type="evidence" value="ECO:0007669"/>
    <property type="project" value="UniProtKB-SubCell"/>
</dbReference>
<gene>
    <name evidence="8" type="ORF">VNO78_22673</name>
</gene>
<dbReference type="AlphaFoldDB" id="A0AAN9S2R2"/>
<keyword evidence="9" id="KW-1185">Reference proteome</keyword>
<dbReference type="Pfam" id="PF00847">
    <property type="entry name" value="AP2"/>
    <property type="match status" value="1"/>
</dbReference>
<evidence type="ECO:0000256" key="2">
    <source>
        <dbReference type="ARBA" id="ARBA00023015"/>
    </source>
</evidence>
<dbReference type="EMBL" id="JAYMYS010000006">
    <property type="protein sequence ID" value="KAK7387876.1"/>
    <property type="molecule type" value="Genomic_DNA"/>
</dbReference>
<protein>
    <recommendedName>
        <fullName evidence="7">AP2/ERF domain-containing protein</fullName>
    </recommendedName>
</protein>
<dbReference type="GO" id="GO:0003700">
    <property type="term" value="F:DNA-binding transcription factor activity"/>
    <property type="evidence" value="ECO:0007669"/>
    <property type="project" value="InterPro"/>
</dbReference>
<evidence type="ECO:0000256" key="5">
    <source>
        <dbReference type="ARBA" id="ARBA00023242"/>
    </source>
</evidence>
<keyword evidence="2" id="KW-0805">Transcription regulation</keyword>
<evidence type="ECO:0000256" key="1">
    <source>
        <dbReference type="ARBA" id="ARBA00004123"/>
    </source>
</evidence>
<dbReference type="Gene3D" id="3.30.730.10">
    <property type="entry name" value="AP2/ERF domain"/>
    <property type="match status" value="1"/>
</dbReference>
<evidence type="ECO:0000313" key="9">
    <source>
        <dbReference type="Proteomes" id="UP001386955"/>
    </source>
</evidence>
<dbReference type="GO" id="GO:0003677">
    <property type="term" value="F:DNA binding"/>
    <property type="evidence" value="ECO:0007669"/>
    <property type="project" value="UniProtKB-KW"/>
</dbReference>
<sequence>MLWKDTSEQKEAEASKANMGQHSRAYQVNSSSHSLLSSLHLAHYINPHSQLTFPQLISLQIFFAIFLAMSTSRTSDTPFKVYDPNQTQMCLSLLQRNTSPCGERRGRRKQAEPGRFLGVRRRPWGRYAAEIRDPTTKERHWLGTFDTAQEAALAYDRAALSMKGSQARTNFVYSDNINFHNLLSPVDVQVQVQPLLPASQFLTNTTQTQTQTQTQTKQATNRNSLSHVIHTSNNGNPSPLNNGICVETSYGSAQDDSFFFSSDSNSGYLECIVPDNCFRPASSSINSSNSRKSNVSYQKANTNSTESVNHHVEMTSFSQEGIEMAPRASNFSQFCYPSEVSQGSWDWNCSELSAIFKNPIRVENECMDTMYPMSDSPSPSYGLMNEAASSTTCSPSLPPFGDVDLGYPLF</sequence>
<dbReference type="SUPFAM" id="SSF54171">
    <property type="entry name" value="DNA-binding domain"/>
    <property type="match status" value="1"/>
</dbReference>
<comment type="subcellular location">
    <subcellularLocation>
        <location evidence="1">Nucleus</location>
    </subcellularLocation>
</comment>
<evidence type="ECO:0000259" key="7">
    <source>
        <dbReference type="PROSITE" id="PS51032"/>
    </source>
</evidence>
<dbReference type="PROSITE" id="PS51032">
    <property type="entry name" value="AP2_ERF"/>
    <property type="match status" value="1"/>
</dbReference>
<keyword evidence="5" id="KW-0539">Nucleus</keyword>
<dbReference type="PRINTS" id="PR00367">
    <property type="entry name" value="ETHRSPELEMNT"/>
</dbReference>
<dbReference type="PANTHER" id="PTHR31194">
    <property type="entry name" value="SHN SHINE , DNA BINDING / TRANSCRIPTION FACTOR"/>
    <property type="match status" value="1"/>
</dbReference>
<feature type="region of interest" description="Disordered" evidence="6">
    <location>
        <begin position="1"/>
        <end position="24"/>
    </location>
</feature>
<evidence type="ECO:0000256" key="4">
    <source>
        <dbReference type="ARBA" id="ARBA00023163"/>
    </source>
</evidence>
<keyword evidence="3" id="KW-0238">DNA-binding</keyword>
<dbReference type="InterPro" id="IPR036955">
    <property type="entry name" value="AP2/ERF_dom_sf"/>
</dbReference>
<dbReference type="FunFam" id="3.30.730.10:FF:000001">
    <property type="entry name" value="Ethylene-responsive transcription factor 2"/>
    <property type="match status" value="1"/>
</dbReference>
<dbReference type="CDD" id="cd00018">
    <property type="entry name" value="AP2"/>
    <property type="match status" value="1"/>
</dbReference>
<dbReference type="SMART" id="SM00380">
    <property type="entry name" value="AP2"/>
    <property type="match status" value="1"/>
</dbReference>
<keyword evidence="4" id="KW-0804">Transcription</keyword>
<feature type="compositionally biased region" description="Basic and acidic residues" evidence="6">
    <location>
        <begin position="1"/>
        <end position="14"/>
    </location>
</feature>
<dbReference type="Proteomes" id="UP001386955">
    <property type="component" value="Unassembled WGS sequence"/>
</dbReference>
<dbReference type="InterPro" id="IPR001471">
    <property type="entry name" value="AP2/ERF_dom"/>
</dbReference>
<feature type="domain" description="AP2/ERF" evidence="7">
    <location>
        <begin position="115"/>
        <end position="172"/>
    </location>
</feature>
<comment type="caution">
    <text evidence="8">The sequence shown here is derived from an EMBL/GenBank/DDBJ whole genome shotgun (WGS) entry which is preliminary data.</text>
</comment>
<proteinExistence type="predicted"/>
<dbReference type="InterPro" id="IPR016177">
    <property type="entry name" value="DNA-bd_dom_sf"/>
</dbReference>
<evidence type="ECO:0000256" key="6">
    <source>
        <dbReference type="SAM" id="MobiDB-lite"/>
    </source>
</evidence>
<dbReference type="PANTHER" id="PTHR31194:SF189">
    <property type="entry name" value="AP2_ERF DOMAIN-CONTAINING PROTEIN"/>
    <property type="match status" value="1"/>
</dbReference>
<name>A0AAN9S2R2_PSOTE</name>
<accession>A0AAN9S2R2</accession>
<organism evidence="8 9">
    <name type="scientific">Psophocarpus tetragonolobus</name>
    <name type="common">Winged bean</name>
    <name type="synonym">Dolichos tetragonolobus</name>
    <dbReference type="NCBI Taxonomy" id="3891"/>
    <lineage>
        <taxon>Eukaryota</taxon>
        <taxon>Viridiplantae</taxon>
        <taxon>Streptophyta</taxon>
        <taxon>Embryophyta</taxon>
        <taxon>Tracheophyta</taxon>
        <taxon>Spermatophyta</taxon>
        <taxon>Magnoliopsida</taxon>
        <taxon>eudicotyledons</taxon>
        <taxon>Gunneridae</taxon>
        <taxon>Pentapetalae</taxon>
        <taxon>rosids</taxon>
        <taxon>fabids</taxon>
        <taxon>Fabales</taxon>
        <taxon>Fabaceae</taxon>
        <taxon>Papilionoideae</taxon>
        <taxon>50 kb inversion clade</taxon>
        <taxon>NPAAA clade</taxon>
        <taxon>indigoferoid/millettioid clade</taxon>
        <taxon>Phaseoleae</taxon>
        <taxon>Psophocarpus</taxon>
    </lineage>
</organism>